<dbReference type="PROSITE" id="PS00194">
    <property type="entry name" value="THIOREDOXIN_1"/>
    <property type="match status" value="1"/>
</dbReference>
<evidence type="ECO:0000256" key="10">
    <source>
        <dbReference type="ARBA" id="ARBA00023284"/>
    </source>
</evidence>
<dbReference type="InterPro" id="IPR017937">
    <property type="entry name" value="Thioredoxin_CS"/>
</dbReference>
<keyword evidence="7" id="KW-0256">Endoplasmic reticulum</keyword>
<dbReference type="Pfam" id="PF00085">
    <property type="entry name" value="Thioredoxin"/>
    <property type="match status" value="2"/>
</dbReference>
<name>A0A8B7ZU71_ACAPL</name>
<evidence type="ECO:0000256" key="3">
    <source>
        <dbReference type="ARBA" id="ARBA00006347"/>
    </source>
</evidence>
<evidence type="ECO:0000256" key="6">
    <source>
        <dbReference type="ARBA" id="ARBA00022737"/>
    </source>
</evidence>
<dbReference type="NCBIfam" id="TIGR01130">
    <property type="entry name" value="ER_PDI_fam"/>
    <property type="match status" value="1"/>
</dbReference>
<feature type="chain" id="PRO_5034488797" description="protein disulfide-isomerase" evidence="12">
    <location>
        <begin position="17"/>
        <end position="512"/>
    </location>
</feature>
<evidence type="ECO:0000256" key="9">
    <source>
        <dbReference type="ARBA" id="ARBA00023235"/>
    </source>
</evidence>
<proteinExistence type="inferred from homology"/>
<evidence type="ECO:0000256" key="4">
    <source>
        <dbReference type="ARBA" id="ARBA00012723"/>
    </source>
</evidence>
<evidence type="ECO:0000259" key="13">
    <source>
        <dbReference type="PROSITE" id="PS51352"/>
    </source>
</evidence>
<keyword evidence="8 11" id="KW-1015">Disulfide bond</keyword>
<dbReference type="Pfam" id="PF13848">
    <property type="entry name" value="Thioredoxin_6"/>
    <property type="match status" value="1"/>
</dbReference>
<dbReference type="SUPFAM" id="SSF52833">
    <property type="entry name" value="Thioredoxin-like"/>
    <property type="match status" value="4"/>
</dbReference>
<dbReference type="GO" id="GO:0003756">
    <property type="term" value="F:protein disulfide isomerase activity"/>
    <property type="evidence" value="ECO:0007669"/>
    <property type="project" value="UniProtKB-EC"/>
</dbReference>
<evidence type="ECO:0000313" key="15">
    <source>
        <dbReference type="RefSeq" id="XP_022107041.1"/>
    </source>
</evidence>
<reference evidence="15" key="1">
    <citation type="submission" date="2025-08" db="UniProtKB">
        <authorList>
            <consortium name="RefSeq"/>
        </authorList>
    </citation>
    <scope>IDENTIFICATION</scope>
</reference>
<feature type="domain" description="Thioredoxin" evidence="13">
    <location>
        <begin position="1"/>
        <end position="126"/>
    </location>
</feature>
<evidence type="ECO:0000256" key="8">
    <source>
        <dbReference type="ARBA" id="ARBA00023157"/>
    </source>
</evidence>
<keyword evidence="14" id="KW-1185">Reference proteome</keyword>
<organism evidence="14 15">
    <name type="scientific">Acanthaster planci</name>
    <name type="common">Crown-of-thorns starfish</name>
    <dbReference type="NCBI Taxonomy" id="133434"/>
    <lineage>
        <taxon>Eukaryota</taxon>
        <taxon>Metazoa</taxon>
        <taxon>Echinodermata</taxon>
        <taxon>Eleutherozoa</taxon>
        <taxon>Asterozoa</taxon>
        <taxon>Asteroidea</taxon>
        <taxon>Valvatacea</taxon>
        <taxon>Valvatida</taxon>
        <taxon>Acanthasteridae</taxon>
        <taxon>Acanthaster</taxon>
    </lineage>
</organism>
<dbReference type="RefSeq" id="XP_022107041.1">
    <property type="nucleotide sequence ID" value="XM_022251349.1"/>
</dbReference>
<dbReference type="AlphaFoldDB" id="A0A8B7ZU71"/>
<feature type="domain" description="Thioredoxin" evidence="13">
    <location>
        <begin position="339"/>
        <end position="479"/>
    </location>
</feature>
<evidence type="ECO:0000256" key="1">
    <source>
        <dbReference type="ARBA" id="ARBA00001182"/>
    </source>
</evidence>
<dbReference type="CDD" id="cd02961">
    <property type="entry name" value="PDI_a_family"/>
    <property type="match status" value="1"/>
</dbReference>
<keyword evidence="5 12" id="KW-0732">Signal</keyword>
<dbReference type="EC" id="5.3.4.1" evidence="4"/>
<protein>
    <recommendedName>
        <fullName evidence="4">protein disulfide-isomerase</fullName>
        <ecNumber evidence="4">5.3.4.1</ecNumber>
    </recommendedName>
</protein>
<dbReference type="InterPro" id="IPR005792">
    <property type="entry name" value="Prot_disulphide_isomerase"/>
</dbReference>
<comment type="catalytic activity">
    <reaction evidence="1">
        <text>Catalyzes the rearrangement of -S-S- bonds in proteins.</text>
        <dbReference type="EC" id="5.3.4.1"/>
    </reaction>
</comment>
<dbReference type="OrthoDB" id="427280at2759"/>
<dbReference type="PROSITE" id="PS51352">
    <property type="entry name" value="THIOREDOXIN_2"/>
    <property type="match status" value="2"/>
</dbReference>
<dbReference type="KEGG" id="aplc:110988099"/>
<dbReference type="GO" id="GO:0005788">
    <property type="term" value="C:endoplasmic reticulum lumen"/>
    <property type="evidence" value="ECO:0007669"/>
    <property type="project" value="UniProtKB-SubCell"/>
</dbReference>
<comment type="subcellular location">
    <subcellularLocation>
        <location evidence="2">Endoplasmic reticulum lumen</location>
    </subcellularLocation>
</comment>
<feature type="disulfide bond" description="Redox-active" evidence="11">
    <location>
        <begin position="46"/>
        <end position="49"/>
    </location>
</feature>
<dbReference type="FunFam" id="3.40.30.10:FF:000017">
    <property type="entry name" value="Protein disulfide-isomerase A4"/>
    <property type="match status" value="1"/>
</dbReference>
<dbReference type="CDD" id="cd02995">
    <property type="entry name" value="PDI_a_PDI_a'_C"/>
    <property type="match status" value="1"/>
</dbReference>
<gene>
    <name evidence="15" type="primary">LOC110988099</name>
</gene>
<dbReference type="Gene3D" id="3.40.30.10">
    <property type="entry name" value="Glutaredoxin"/>
    <property type="match status" value="4"/>
</dbReference>
<evidence type="ECO:0000313" key="14">
    <source>
        <dbReference type="Proteomes" id="UP000694845"/>
    </source>
</evidence>
<keyword evidence="9" id="KW-0413">Isomerase</keyword>
<dbReference type="FunFam" id="3.40.30.10:FF:000303">
    <property type="entry name" value="Protein disulfide-isomerase"/>
    <property type="match status" value="1"/>
</dbReference>
<keyword evidence="6" id="KW-0677">Repeat</keyword>
<dbReference type="PANTHER" id="PTHR18929:SF132">
    <property type="entry name" value="PROTEIN DISULFIDE-ISOMERASE A3"/>
    <property type="match status" value="1"/>
</dbReference>
<accession>A0A8B7ZU71</accession>
<dbReference type="GO" id="GO:0034976">
    <property type="term" value="P:response to endoplasmic reticulum stress"/>
    <property type="evidence" value="ECO:0007669"/>
    <property type="project" value="TreeGrafter"/>
</dbReference>
<dbReference type="GeneID" id="110988099"/>
<evidence type="ECO:0000256" key="2">
    <source>
        <dbReference type="ARBA" id="ARBA00004319"/>
    </source>
</evidence>
<feature type="signal peptide" evidence="12">
    <location>
        <begin position="1"/>
        <end position="16"/>
    </location>
</feature>
<evidence type="ECO:0000256" key="5">
    <source>
        <dbReference type="ARBA" id="ARBA00022729"/>
    </source>
</evidence>
<evidence type="ECO:0000256" key="11">
    <source>
        <dbReference type="PIRSR" id="PIRSR605792-51"/>
    </source>
</evidence>
<dbReference type="OMA" id="HRTQDSV"/>
<dbReference type="InterPro" id="IPR036249">
    <property type="entry name" value="Thioredoxin-like_sf"/>
</dbReference>
<feature type="disulfide bond" description="Redox-active" evidence="11">
    <location>
        <begin position="400"/>
        <end position="403"/>
    </location>
</feature>
<evidence type="ECO:0000256" key="7">
    <source>
        <dbReference type="ARBA" id="ARBA00022824"/>
    </source>
</evidence>
<evidence type="ECO:0000256" key="12">
    <source>
        <dbReference type="SAM" id="SignalP"/>
    </source>
</evidence>
<comment type="similarity">
    <text evidence="3">Belongs to the protein disulfide isomerase family.</text>
</comment>
<dbReference type="InterPro" id="IPR013766">
    <property type="entry name" value="Thioredoxin_domain"/>
</dbReference>
<sequence length="512" mass="57659">MKTFLLISVLLGLALGGDVIELTDDSFKSEAARHDLMLVQFFTAWCGHCKKLAPEYEKAATVLKSNDPPVPLAKIDCAEKGIETCGDYGVSDFPSMKIFRNGKLSSEYQGARKADSIVSWMKKQAEPMAKKVDDVWSLQKILDSSHQPVVAGFFTKDGKEKENLVEAAPDLFTHYRVVYSLSEEVNEEFGYFDAVVLFRPAYLRNKYEGNEVEMSGAITKTNIEKFVGQNGMGLCGHMTPLNVDLFRKPLVVVYYEVDFLKNPAGTNYWRNRVMRVAQNYRDEGLTFAIAWKAQFEDVLGSLGISSQTEISVVAWQHGEKFKMEEAFSVTTLDTFVKKFLAGELKPYIKSEDVPEFNDGPCQGRFNSCHLFPQVVVGSTFNDIVKDDTKDVLIEFYAPWCGQCKAMEAKYTLLGEKLKDVEHVVIAKMDITANDAPVEYAVIGIPTIYWAPMGSKSAPKKYQGGREVNDFLEFIKRESTLPVDVGEKKKSTTDEFIIRMLVEDVLYGREKQI</sequence>
<keyword evidence="10 11" id="KW-0676">Redox-active center</keyword>
<dbReference type="GO" id="GO:0006457">
    <property type="term" value="P:protein folding"/>
    <property type="evidence" value="ECO:0007669"/>
    <property type="project" value="TreeGrafter"/>
</dbReference>
<dbReference type="PANTHER" id="PTHR18929">
    <property type="entry name" value="PROTEIN DISULFIDE ISOMERASE"/>
    <property type="match status" value="1"/>
</dbReference>
<dbReference type="Proteomes" id="UP000694845">
    <property type="component" value="Unplaced"/>
</dbReference>